<accession>A0ABU9BKR3</accession>
<keyword evidence="2" id="KW-0560">Oxidoreductase</keyword>
<keyword evidence="3" id="KW-1185">Reference proteome</keyword>
<keyword evidence="2" id="KW-0503">Monooxygenase</keyword>
<dbReference type="Gene3D" id="3.30.70.100">
    <property type="match status" value="1"/>
</dbReference>
<name>A0ABU9BKR3_9BURK</name>
<comment type="caution">
    <text evidence="2">The sequence shown here is derived from an EMBL/GenBank/DDBJ whole genome shotgun (WGS) entry which is preliminary data.</text>
</comment>
<dbReference type="PANTHER" id="PTHR33336:SF15">
    <property type="entry name" value="ABM DOMAIN-CONTAINING PROTEIN"/>
    <property type="match status" value="1"/>
</dbReference>
<organism evidence="2 3">
    <name type="scientific">Ideonella lacteola</name>
    <dbReference type="NCBI Taxonomy" id="2984193"/>
    <lineage>
        <taxon>Bacteria</taxon>
        <taxon>Pseudomonadati</taxon>
        <taxon>Pseudomonadota</taxon>
        <taxon>Betaproteobacteria</taxon>
        <taxon>Burkholderiales</taxon>
        <taxon>Sphaerotilaceae</taxon>
        <taxon>Ideonella</taxon>
    </lineage>
</organism>
<feature type="domain" description="ABM" evidence="1">
    <location>
        <begin position="2"/>
        <end position="91"/>
    </location>
</feature>
<evidence type="ECO:0000313" key="3">
    <source>
        <dbReference type="Proteomes" id="UP001371218"/>
    </source>
</evidence>
<protein>
    <submittedName>
        <fullName evidence="2">Quinol monooxygenase</fullName>
        <ecNumber evidence="2">1.-.-.-</ecNumber>
    </submittedName>
</protein>
<dbReference type="InterPro" id="IPR007138">
    <property type="entry name" value="ABM_dom"/>
</dbReference>
<dbReference type="InterPro" id="IPR011008">
    <property type="entry name" value="Dimeric_a/b-barrel"/>
</dbReference>
<dbReference type="PANTHER" id="PTHR33336">
    <property type="entry name" value="QUINOL MONOOXYGENASE YGIN-RELATED"/>
    <property type="match status" value="1"/>
</dbReference>
<dbReference type="SUPFAM" id="SSF54909">
    <property type="entry name" value="Dimeric alpha+beta barrel"/>
    <property type="match status" value="1"/>
</dbReference>
<dbReference type="GO" id="GO:0004497">
    <property type="term" value="F:monooxygenase activity"/>
    <property type="evidence" value="ECO:0007669"/>
    <property type="project" value="UniProtKB-KW"/>
</dbReference>
<dbReference type="RefSeq" id="WP_341423784.1">
    <property type="nucleotide sequence ID" value="NZ_JBBUTG010000001.1"/>
</dbReference>
<dbReference type="Pfam" id="PF03992">
    <property type="entry name" value="ABM"/>
    <property type="match status" value="1"/>
</dbReference>
<reference evidence="2 3" key="1">
    <citation type="submission" date="2024-04" db="EMBL/GenBank/DDBJ databases">
        <title>Novel species of the genus Ideonella isolated from streams.</title>
        <authorList>
            <person name="Lu H."/>
        </authorList>
    </citation>
    <scope>NUCLEOTIDE SEQUENCE [LARGE SCALE GENOMIC DNA]</scope>
    <source>
        <strain evidence="2 3">DXS29W</strain>
    </source>
</reference>
<evidence type="ECO:0000259" key="1">
    <source>
        <dbReference type="PROSITE" id="PS51725"/>
    </source>
</evidence>
<evidence type="ECO:0000313" key="2">
    <source>
        <dbReference type="EMBL" id="MEK8029447.1"/>
    </source>
</evidence>
<dbReference type="EMBL" id="JBBUTG010000001">
    <property type="protein sequence ID" value="MEK8029447.1"/>
    <property type="molecule type" value="Genomic_DNA"/>
</dbReference>
<dbReference type="InterPro" id="IPR050744">
    <property type="entry name" value="AI-2_Isomerase_LsrG"/>
</dbReference>
<dbReference type="Proteomes" id="UP001371218">
    <property type="component" value="Unassembled WGS sequence"/>
</dbReference>
<gene>
    <name evidence="2" type="ORF">AACH06_01325</name>
</gene>
<sequence>MIIILASVVAAAGRIDEALALSQEHVERSRAEPGCLAHAVHRDTEDPHRLVFVEQWQDMAALQAHFAVPASREFAKALSTMTTQPPELSLFDASPVPMPGRPA</sequence>
<proteinExistence type="predicted"/>
<dbReference type="EC" id="1.-.-.-" evidence="2"/>
<dbReference type="PROSITE" id="PS51725">
    <property type="entry name" value="ABM"/>
    <property type="match status" value="1"/>
</dbReference>